<dbReference type="Gene3D" id="2.30.230.10">
    <property type="entry name" value="Lipovitellin, beta-sheet shell regions, chain A"/>
    <property type="match status" value="1"/>
</dbReference>
<dbReference type="GO" id="GO:0016020">
    <property type="term" value="C:membrane"/>
    <property type="evidence" value="ECO:0007669"/>
    <property type="project" value="InterPro"/>
</dbReference>
<dbReference type="WBParaSite" id="maker-uti_cns_0004549-snap-gene-0.2-mRNA-1">
    <property type="protein sequence ID" value="maker-uti_cns_0004549-snap-gene-0.2-mRNA-1"/>
    <property type="gene ID" value="maker-uti_cns_0004549-snap-gene-0.2"/>
</dbReference>
<dbReference type="Gene3D" id="2.60.120.10">
    <property type="entry name" value="Jelly Rolls"/>
    <property type="match status" value="1"/>
</dbReference>
<dbReference type="Pfam" id="PF00094">
    <property type="entry name" value="VWD"/>
    <property type="match status" value="1"/>
</dbReference>
<dbReference type="FunFam" id="2.60.120.10:FF:000009">
    <property type="entry name" value="Potassium voltage-gated channel subfamily H member 1"/>
    <property type="match status" value="1"/>
</dbReference>
<feature type="domain" description="VWFD" evidence="9">
    <location>
        <begin position="1790"/>
        <end position="2001"/>
    </location>
</feature>
<dbReference type="PANTHER" id="PTHR23345">
    <property type="entry name" value="VITELLOGENIN-RELATED"/>
    <property type="match status" value="1"/>
</dbReference>
<feature type="domain" description="Vitellogenin" evidence="8">
    <location>
        <begin position="404"/>
        <end position="1145"/>
    </location>
</feature>
<dbReference type="FunFam" id="1.10.1200.260:FF:000003">
    <property type="entry name" value="Potassium voltage-gated channel subfamily H member 1"/>
    <property type="match status" value="1"/>
</dbReference>
<dbReference type="InterPro" id="IPR015816">
    <property type="entry name" value="Vitellinogen_b-sht_N"/>
</dbReference>
<dbReference type="Gene3D" id="2.20.50.20">
    <property type="entry name" value="Lipovitellin. Chain A, domain 3"/>
    <property type="match status" value="1"/>
</dbReference>
<dbReference type="SUPFAM" id="SSF48431">
    <property type="entry name" value="Lipovitellin-phosvitin complex, superhelical domain"/>
    <property type="match status" value="1"/>
</dbReference>
<dbReference type="InterPro" id="IPR015255">
    <property type="entry name" value="Vitellinogen_open_b-sht"/>
</dbReference>
<feature type="domain" description="Cyclic nucleotide-binding" evidence="7">
    <location>
        <begin position="77"/>
        <end position="177"/>
    </location>
</feature>
<accession>A0A1I8H5S9</accession>
<feature type="compositionally biased region" description="Low complexity" evidence="6">
    <location>
        <begin position="339"/>
        <end position="359"/>
    </location>
</feature>
<dbReference type="InterPro" id="IPR000595">
    <property type="entry name" value="cNMP-bd_dom"/>
</dbReference>
<dbReference type="Pfam" id="PF09172">
    <property type="entry name" value="Vit_open_b-sht"/>
    <property type="match status" value="1"/>
</dbReference>
<feature type="region of interest" description="Disordered" evidence="6">
    <location>
        <begin position="289"/>
        <end position="327"/>
    </location>
</feature>
<dbReference type="InterPro" id="IPR018490">
    <property type="entry name" value="cNMP-bd_dom_sf"/>
</dbReference>
<evidence type="ECO:0000259" key="8">
    <source>
        <dbReference type="PROSITE" id="PS51211"/>
    </source>
</evidence>
<evidence type="ECO:0000256" key="4">
    <source>
        <dbReference type="ARBA" id="ARBA00023180"/>
    </source>
</evidence>
<dbReference type="InterPro" id="IPR011030">
    <property type="entry name" value="Lipovitellin_superhlx_dom"/>
</dbReference>
<dbReference type="InterPro" id="IPR050733">
    <property type="entry name" value="Vitellogenin/Apolipophorin"/>
</dbReference>
<evidence type="ECO:0000256" key="3">
    <source>
        <dbReference type="ARBA" id="ARBA00023157"/>
    </source>
</evidence>
<feature type="region of interest" description="Disordered" evidence="6">
    <location>
        <begin position="339"/>
        <end position="378"/>
    </location>
</feature>
<dbReference type="Gene3D" id="1.25.10.20">
    <property type="entry name" value="Vitellinogen, superhelical"/>
    <property type="match status" value="1"/>
</dbReference>
<feature type="compositionally biased region" description="Pro residues" evidence="6">
    <location>
        <begin position="308"/>
        <end position="319"/>
    </location>
</feature>
<dbReference type="PRINTS" id="PR01464">
    <property type="entry name" value="EAGCHANNEL"/>
</dbReference>
<evidence type="ECO:0000259" key="7">
    <source>
        <dbReference type="PROSITE" id="PS50042"/>
    </source>
</evidence>
<reference evidence="11" key="1">
    <citation type="submission" date="2016-11" db="UniProtKB">
        <authorList>
            <consortium name="WormBaseParasite"/>
        </authorList>
    </citation>
    <scope>IDENTIFICATION</scope>
</reference>
<dbReference type="SMART" id="SM00100">
    <property type="entry name" value="cNMP"/>
    <property type="match status" value="1"/>
</dbReference>
<sequence length="2441" mass="277385">MYASRARYHEMMNSIKEFMKIHDVPRELGERVMDYVTSSWAITKGIDTTKVLNYCPKDMKADLCVHLNRKVFNEHPAFRLASDGCLRSLAMSFNTVHTAPSDLIFHQGESLDQLCFVVSGSLEVIQDDEVVAILGKGDVFGDTFWREAPLGQSAASVRALTYCDLHCIKRDSLLDVLNFYSAFSHSFARNLVLTFNLRHRLVFRKIADVRRERELAEKRKFEPPLSELSSDHPVRKLISRSEAKTSAVARQIGRIDEAEVEETPGTPVVTTASLAASVRAMSGLLTETREELRREVGSVNSRLRRSMAPPPMPPPPPPLGTAASSSQCSLASSLSVSSSSLGSSAQSTTSSESASPNLSQTGSLRAADSSHRPTGRQTPSPLLLLLAFVGLAATASLRSRELRSNTPRELRYQYDAQVATGIEEVSNAFSTMRMRFEVVMRTDGAVDSETGAERWSVVFRSVNIRQRNNATDALPKTLLPMEQFRNIEKPDLWYQMERTLKKPFGVLIRPRDLAIAKVLFDEEDPFWSVNIKKGCLSLLQVNFIPKDASRATLEKGQWTKETDEMTVAATCKTFYSAKKVEYHESDSQVFRVDKAIDFNNCLNPIDGDKQKKNVIDVSNMAQYLIDMGSDQMTPTIRKASAKTVHFAVPYSDSTQGSEKVFTVQKLRLLSSETPQDAAPIDVSSLTEQPEGIRLVYPEEGQNVDREAMKSKVVQLFDQLLKIDSNEVDMKVYESILRILRLHLNKEQDLNEIVEELKTTRNEQQLKAFILDICPQIGSHGAVKFLMQVVKMLANITPKRDFVTRANLNVYHISIIFTKLSMMEKVQLKMLQTMLEVVKDSGFRSNLMTAERMPIFSTAWLSMGALVNVYYAKQGGVEPYMHPIQNNAEQKRQWRNAPWEARQAQAADSEEFRREFIRQVRQGLDKTDFARNLALKVTKNCGLFELYEKLAPIIRKRDTTKVTERVQAVYATQNMLRRNTLVRVTAQDARSVSQEEKYIREDSEHASHFKQISSQIQADLISCFRNVREDPEVRIACYRVLMQCENIKQTVLNMLIQSILSEPTQQVYTYCVQHMSQIAKNSLPRYSRVSQTVRSALSMVKRRQPLDLVYSRVFHGQLWDELHQMGFTVETDMIVSDKAFTPRWTHFRIEHQNLGMNAPLLEIGLRSQGLQGMLEKVFGPRGMISQAGGVMKLLKRVSRSLDATTSDSEQLLQILPRILSEVPNMDLTISLMGYDIVYMKNTREIVDSVRNMNSRALKKSMASFAKFMKPFDGLFTISSNFEIPTPAGTILDFNCLLNIIFKPRVDVRQDLSDDTGKVDATLFFPLKVTGFRRIGSNMHVLNHYHQWLTSLKVNKDVLYQFRAQFDKTNPKKIVVSFKLAVPTTKVPIVKFENDAFSTISESLFTSGRLTFTTLDTIIRHRKVADETTMNYSPVWSNIFTPFGFKIQIEGKYFSAKHLYQAPCALFMGPSEYTVYVVPKEESDRSANTAINSKLEIIYPEDDSKKVPQIKLEVNRVIMTSEESETIQQKLVKAAFTPKDLSSERITFDFNLRWFLNLPSSFRTTGYQLKTSGEIELPEDLKMKPRSLPLQSEEWFTDRQLKMTLNINDDEREIATIEIKQSANSELKKLLVDSELSEQDMKKMFPLLAACLNESKKSIREEPLSANPLYTPSCLRQFKKFNKLSQTKIEINKKVDWFLSQKSSPLLDKIVQKLKDFLRPFLADTMIPRTAENKIVIVSSPSPVDMRVQHLNVTGPNRKYIWRSIQLPSAPFFWAGVDPLMTAAKDFAKGGASKCSLLHSHIRTFDNVIYSIPKDLFSSISENQCPMLLARDCSDKKEFQVLTHAKSDKKYITIHFNTDSSRPFAIEVSKPINRDEQKATVKVNGAEIEHTAEPKEETEIMRRTINTEKGPVTIVISKYQFADNIMYKIKSVQHKVTVLVGGPKLRKVEIRVSPFYHNKVCGLCGDYNAEKFQEFKAPNYHQVVTSPKKMVEQYVLPISDSCRMNQETDELYNPETSLYLPNKIWYKSYDLPQRRQSCQIKDNKKVKTFKHAEFDMVSPALKQIIRSTDCAVKLAVAKIDEQRVRVYLQASQSKVIVQTGSFKQILTTTSPSLNELSSDSLPAGLSANIDAKEHLVKFEISKDDKRVTVKITSDRRIIIKASQVSQSEDAICELSHPSEIEVEGSQAYETIKKFTNAEESSICRDQLKKKTNQCQVEAGKVLPFYRARDYHRREVRFLNEEMKNRLADSKTPIVLSVDQIGEDSSVAHSVQMVYSRESGKLVRQIQLRKNQQTLLKITVPEDSTHRVTYSKNGAQETIVASSSETAEIDGNFQLTVSSQKVKAVHKVNLYEVEVDVSGQEPKVTIVRPYAHESYKRVGLCQVNRLPEALNYRSNPQAVLSSVMETCLNSLDSSVPIFSEEEISKITRMSMDSIDSEPRAISFF</sequence>
<comment type="caution">
    <text evidence="5">Lacks conserved residue(s) required for the propagation of feature annotation.</text>
</comment>
<evidence type="ECO:0000313" key="11">
    <source>
        <dbReference type="WBParaSite" id="maker-uti_cns_0004549-snap-gene-0.2-mRNA-1"/>
    </source>
</evidence>
<dbReference type="PROSITE" id="PS51233">
    <property type="entry name" value="VWFD"/>
    <property type="match status" value="1"/>
</dbReference>
<organism evidence="10 11">
    <name type="scientific">Macrostomum lignano</name>
    <dbReference type="NCBI Taxonomy" id="282301"/>
    <lineage>
        <taxon>Eukaryota</taxon>
        <taxon>Metazoa</taxon>
        <taxon>Spiralia</taxon>
        <taxon>Lophotrochozoa</taxon>
        <taxon>Platyhelminthes</taxon>
        <taxon>Rhabditophora</taxon>
        <taxon>Macrostomorpha</taxon>
        <taxon>Macrostomida</taxon>
        <taxon>Macrostomidae</taxon>
        <taxon>Macrostomum</taxon>
    </lineage>
</organism>
<dbReference type="SMART" id="SM00216">
    <property type="entry name" value="VWD"/>
    <property type="match status" value="1"/>
</dbReference>
<dbReference type="Pfam" id="PF01347">
    <property type="entry name" value="Vitellogenin_N"/>
    <property type="match status" value="2"/>
</dbReference>
<protein>
    <submittedName>
        <fullName evidence="11">VWFD domain-containing protein</fullName>
    </submittedName>
</protein>
<evidence type="ECO:0000256" key="5">
    <source>
        <dbReference type="PROSITE-ProRule" id="PRU00557"/>
    </source>
</evidence>
<dbReference type="InterPro" id="IPR015817">
    <property type="entry name" value="Vitellinogen_open_b-sht_sub1"/>
</dbReference>
<dbReference type="Pfam" id="PF00027">
    <property type="entry name" value="cNMP_binding"/>
    <property type="match status" value="1"/>
</dbReference>
<dbReference type="GO" id="GO:0005249">
    <property type="term" value="F:voltage-gated potassium channel activity"/>
    <property type="evidence" value="ECO:0007669"/>
    <property type="project" value="InterPro"/>
</dbReference>
<dbReference type="SMART" id="SM00638">
    <property type="entry name" value="LPD_N"/>
    <property type="match status" value="1"/>
</dbReference>
<dbReference type="Proteomes" id="UP000095280">
    <property type="component" value="Unplaced"/>
</dbReference>
<dbReference type="PROSITE" id="PS51211">
    <property type="entry name" value="VITELLOGENIN"/>
    <property type="match status" value="1"/>
</dbReference>
<evidence type="ECO:0000313" key="10">
    <source>
        <dbReference type="Proteomes" id="UP000095280"/>
    </source>
</evidence>
<dbReference type="GO" id="GO:0045735">
    <property type="term" value="F:nutrient reservoir activity"/>
    <property type="evidence" value="ECO:0007669"/>
    <property type="project" value="UniProtKB-KW"/>
</dbReference>
<evidence type="ECO:0000256" key="2">
    <source>
        <dbReference type="ARBA" id="ARBA00022761"/>
    </source>
</evidence>
<proteinExistence type="predicted"/>
<dbReference type="CDD" id="cd00038">
    <property type="entry name" value="CAP_ED"/>
    <property type="match status" value="1"/>
</dbReference>
<dbReference type="InterPro" id="IPR014710">
    <property type="entry name" value="RmlC-like_jellyroll"/>
</dbReference>
<dbReference type="InterPro" id="IPR003949">
    <property type="entry name" value="K_chnl_volt-dep_EAG"/>
</dbReference>
<keyword evidence="1" id="KW-0732">Signal</keyword>
<keyword evidence="2" id="KW-0758">Storage protein</keyword>
<dbReference type="PANTHER" id="PTHR23345:SF15">
    <property type="entry name" value="VITELLOGENIN 1-RELATED"/>
    <property type="match status" value="1"/>
</dbReference>
<dbReference type="SUPFAM" id="SSF56968">
    <property type="entry name" value="Lipovitellin-phosvitin complex, beta-sheet shell regions"/>
    <property type="match status" value="2"/>
</dbReference>
<dbReference type="SUPFAM" id="SSF51206">
    <property type="entry name" value="cAMP-binding domain-like"/>
    <property type="match status" value="1"/>
</dbReference>
<keyword evidence="3" id="KW-1015">Disulfide bond</keyword>
<dbReference type="InterPro" id="IPR015819">
    <property type="entry name" value="Lipid_transp_b-sht_shell"/>
</dbReference>
<keyword evidence="10" id="KW-1185">Reference proteome</keyword>
<evidence type="ECO:0000256" key="1">
    <source>
        <dbReference type="ARBA" id="ARBA00022729"/>
    </source>
</evidence>
<dbReference type="InterPro" id="IPR001747">
    <property type="entry name" value="Vitellogenin_N"/>
</dbReference>
<dbReference type="Gene3D" id="1.10.1200.260">
    <property type="match status" value="1"/>
</dbReference>
<name>A0A1I8H5S9_9PLAT</name>
<dbReference type="SMART" id="SM01169">
    <property type="entry name" value="DUF1943"/>
    <property type="match status" value="1"/>
</dbReference>
<dbReference type="PROSITE" id="PS50042">
    <property type="entry name" value="CNMP_BINDING_3"/>
    <property type="match status" value="1"/>
</dbReference>
<keyword evidence="4" id="KW-0325">Glycoprotein</keyword>
<dbReference type="GO" id="GO:0005319">
    <property type="term" value="F:lipid transporter activity"/>
    <property type="evidence" value="ECO:0007669"/>
    <property type="project" value="InterPro"/>
</dbReference>
<evidence type="ECO:0000256" key="6">
    <source>
        <dbReference type="SAM" id="MobiDB-lite"/>
    </source>
</evidence>
<dbReference type="InterPro" id="IPR001846">
    <property type="entry name" value="VWF_type-D"/>
</dbReference>
<evidence type="ECO:0000259" key="9">
    <source>
        <dbReference type="PROSITE" id="PS51233"/>
    </source>
</evidence>